<protein>
    <submittedName>
        <fullName evidence="1">Capsid protein</fullName>
    </submittedName>
</protein>
<comment type="caution">
    <text evidence="1">The sequence shown here is derived from an EMBL/GenBank/DDBJ whole genome shotgun (WGS) entry which is preliminary data.</text>
</comment>
<name>A0AAW9K0Q0_9ENTE</name>
<dbReference type="RefSeq" id="WP_171310290.1">
    <property type="nucleotide sequence ID" value="NZ_JAXOGH010000010.1"/>
</dbReference>
<proteinExistence type="predicted"/>
<reference evidence="1" key="1">
    <citation type="submission" date="2023-12" db="EMBL/GenBank/DDBJ databases">
        <title>Molecular genomic analyses of Enterococcus cecorum from sepsis oubreaks in broilers.</title>
        <authorList>
            <person name="Rhoads D."/>
            <person name="Alrubaye A."/>
        </authorList>
    </citation>
    <scope>NUCLEOTIDE SEQUENCE</scope>
    <source>
        <strain evidence="1">1755</strain>
    </source>
</reference>
<organism evidence="1 2">
    <name type="scientific">Enterococcus cecorum</name>
    <dbReference type="NCBI Taxonomy" id="44008"/>
    <lineage>
        <taxon>Bacteria</taxon>
        <taxon>Bacillati</taxon>
        <taxon>Bacillota</taxon>
        <taxon>Bacilli</taxon>
        <taxon>Lactobacillales</taxon>
        <taxon>Enterococcaceae</taxon>
        <taxon>Enterococcus</taxon>
    </lineage>
</organism>
<evidence type="ECO:0000313" key="1">
    <source>
        <dbReference type="EMBL" id="MDZ5597857.1"/>
    </source>
</evidence>
<dbReference type="Proteomes" id="UP001290582">
    <property type="component" value="Unassembled WGS sequence"/>
</dbReference>
<dbReference type="EMBL" id="JAXOGL010000008">
    <property type="protein sequence ID" value="MDZ5597857.1"/>
    <property type="molecule type" value="Genomic_DNA"/>
</dbReference>
<accession>A0AAW9K0Q0</accession>
<dbReference type="AlphaFoldDB" id="A0AAW9K0Q0"/>
<evidence type="ECO:0000313" key="2">
    <source>
        <dbReference type="Proteomes" id="UP001290582"/>
    </source>
</evidence>
<sequence>MPVILDSKDVALIDKDFASESQVWELLKEGAKDITESDFVGVNEVRVNVMKGFTKADYKRNKDNERKNISVQKETLKLTQEDWMGYDLDKLDQEENAAYQVANVISEHRRLISVPTKDARAVKVILDAAFAEKDTNLDPEGKYVGKTVEETITKENALESYDKAEAYMTDADIVGPFVMFVSSDYYYNLKNAQGVTKSFTTNEVKINGINRKVESLDDGDVYIKKVAKSRLQQLTDKTVNYILVPLTVASPIEKVNAIDLVPASQDRSGYRDTIKGLDYYDLIVLLKARPAIYVSYKAEAPGV</sequence>
<gene>
    <name evidence="1" type="ORF">U1294_06415</name>
</gene>